<evidence type="ECO:0000313" key="4">
    <source>
        <dbReference type="EMBL" id="RPD64054.1"/>
    </source>
</evidence>
<dbReference type="AlphaFoldDB" id="A0A5C2SL99"/>
<keyword evidence="3" id="KW-1133">Transmembrane helix</keyword>
<sequence>MVVTGFLYVLGWIVICTHDFLDLFSRNQTRNRSGIVLKTVLSTLVSSLLRKSLLWLLPNVATHTVFCIFVIHAMARLGLQAVGCRHDAVAWRRNSIIRSRLTMVSSWCQLHKPSHPSSKPDNSEIKGNAALDQVDATRLALLICSCYERAMTRQGSSSTYGRYANATDGAHDTTGDTMSRKRRELLGLFFALASSQLSRSGLESSSSSSRAKIDRLLERTTLPECDGQAPLASGTSIHDLVVSASTPEGLELALSARKSYPSGLNLPVDVEIPVPAPPPSFTSYSEEVPLQAVELLEEVTRDRDLFRTRAYQLAFKVDDLHNRHSQTLCALERAEATIEQLQGEERNLSVALASVLSATFLGKTPVPTSSLSAGVFVSTVTGQQTTSLYSAGSAKDGHLRPHFTTTANTDEVVLYPRTPSRNANAPTVLEPTEPLLLPVSDAAGSLTSAGDLDGSCRKTPLTRAFSPTKSQRRQCSASAEEQEQESSMTRLLLGKIYTICKGEGAVDGQFQAEVEVAPAKALRPLPSGWLPATSDSSLSRALEPDWAVNDDDDDEQMTLGRSQTDFLGDDDVSGLQATQTQHDTRRVAHTAAVPPSAEDQPTSRRHSWMHPEVTLQYTTESLAWRYGQGTLERSNSSDDTTGPGGLRTQRSTTSLNSFDRPTRTRVSSGPAQMLSDASSNWRERTPTTTSTSTSGVINDDAIGEGGRTRGGRRSFGFGAGGTRADEMCRQNAPYFQGFQGQAPPLRRSQSTIGSEVRTSSAASDNDLRRRSSLADKLVMDNVWNRRAQERAAAAAEMAQRAQSAVTV</sequence>
<feature type="compositionally biased region" description="Polar residues" evidence="2">
    <location>
        <begin position="747"/>
        <end position="763"/>
    </location>
</feature>
<keyword evidence="3" id="KW-0472">Membrane</keyword>
<accession>A0A5C2SL99</accession>
<feature type="region of interest" description="Disordered" evidence="2">
    <location>
        <begin position="738"/>
        <end position="768"/>
    </location>
</feature>
<feature type="region of interest" description="Disordered" evidence="2">
    <location>
        <begin position="563"/>
        <end position="608"/>
    </location>
</feature>
<evidence type="ECO:0000256" key="2">
    <source>
        <dbReference type="SAM" id="MobiDB-lite"/>
    </source>
</evidence>
<evidence type="ECO:0000313" key="5">
    <source>
        <dbReference type="Proteomes" id="UP000313359"/>
    </source>
</evidence>
<name>A0A5C2SL99_9APHY</name>
<feature type="region of interest" description="Disordered" evidence="2">
    <location>
        <begin position="630"/>
        <end position="718"/>
    </location>
</feature>
<evidence type="ECO:0000256" key="1">
    <source>
        <dbReference type="SAM" id="Coils"/>
    </source>
</evidence>
<gene>
    <name evidence="4" type="ORF">L227DRAFT_316679</name>
</gene>
<feature type="coiled-coil region" evidence="1">
    <location>
        <begin position="324"/>
        <end position="351"/>
    </location>
</feature>
<feature type="compositionally biased region" description="Polar residues" evidence="2">
    <location>
        <begin position="631"/>
        <end position="640"/>
    </location>
</feature>
<feature type="compositionally biased region" description="Polar residues" evidence="2">
    <location>
        <begin position="648"/>
        <end position="680"/>
    </location>
</feature>
<feature type="transmembrane region" description="Helical" evidence="3">
    <location>
        <begin position="53"/>
        <end position="75"/>
    </location>
</feature>
<protein>
    <submittedName>
        <fullName evidence="4">Uncharacterized protein</fullName>
    </submittedName>
</protein>
<dbReference type="OrthoDB" id="2757280at2759"/>
<evidence type="ECO:0000256" key="3">
    <source>
        <dbReference type="SAM" id="Phobius"/>
    </source>
</evidence>
<feature type="region of interest" description="Disordered" evidence="2">
    <location>
        <begin position="458"/>
        <end position="486"/>
    </location>
</feature>
<feature type="region of interest" description="Disordered" evidence="2">
    <location>
        <begin position="158"/>
        <end position="177"/>
    </location>
</feature>
<feature type="transmembrane region" description="Helical" evidence="3">
    <location>
        <begin position="6"/>
        <end position="24"/>
    </location>
</feature>
<keyword evidence="3" id="KW-0812">Transmembrane</keyword>
<dbReference type="EMBL" id="ML122254">
    <property type="protein sequence ID" value="RPD64054.1"/>
    <property type="molecule type" value="Genomic_DNA"/>
</dbReference>
<proteinExistence type="predicted"/>
<reference evidence="4" key="1">
    <citation type="journal article" date="2018" name="Genome Biol. Evol.">
        <title>Genomics and development of Lentinus tigrinus, a white-rot wood-decaying mushroom with dimorphic fruiting bodies.</title>
        <authorList>
            <person name="Wu B."/>
            <person name="Xu Z."/>
            <person name="Knudson A."/>
            <person name="Carlson A."/>
            <person name="Chen N."/>
            <person name="Kovaka S."/>
            <person name="LaButti K."/>
            <person name="Lipzen A."/>
            <person name="Pennachio C."/>
            <person name="Riley R."/>
            <person name="Schakwitz W."/>
            <person name="Umezawa K."/>
            <person name="Ohm R.A."/>
            <person name="Grigoriev I.V."/>
            <person name="Nagy L.G."/>
            <person name="Gibbons J."/>
            <person name="Hibbett D."/>
        </authorList>
    </citation>
    <scope>NUCLEOTIDE SEQUENCE [LARGE SCALE GENOMIC DNA]</scope>
    <source>
        <strain evidence="4">ALCF2SS1-6</strain>
    </source>
</reference>
<dbReference type="Proteomes" id="UP000313359">
    <property type="component" value="Unassembled WGS sequence"/>
</dbReference>
<keyword evidence="1" id="KW-0175">Coiled coil</keyword>
<keyword evidence="5" id="KW-1185">Reference proteome</keyword>
<organism evidence="4 5">
    <name type="scientific">Lentinus tigrinus ALCF2SS1-6</name>
    <dbReference type="NCBI Taxonomy" id="1328759"/>
    <lineage>
        <taxon>Eukaryota</taxon>
        <taxon>Fungi</taxon>
        <taxon>Dikarya</taxon>
        <taxon>Basidiomycota</taxon>
        <taxon>Agaricomycotina</taxon>
        <taxon>Agaricomycetes</taxon>
        <taxon>Polyporales</taxon>
        <taxon>Polyporaceae</taxon>
        <taxon>Lentinus</taxon>
    </lineage>
</organism>
<feature type="compositionally biased region" description="Polar residues" evidence="2">
    <location>
        <begin position="465"/>
        <end position="475"/>
    </location>
</feature>